<dbReference type="InterPro" id="IPR018247">
    <property type="entry name" value="EF_Hand_1_Ca_BS"/>
</dbReference>
<proteinExistence type="predicted"/>
<reference evidence="3" key="1">
    <citation type="submission" date="2023-10" db="EMBL/GenBank/DDBJ databases">
        <authorList>
            <person name="Chen Y."/>
            <person name="Shah S."/>
            <person name="Dougan E. K."/>
            <person name="Thang M."/>
            <person name="Chan C."/>
        </authorList>
    </citation>
    <scope>NUCLEOTIDE SEQUENCE [LARGE SCALE GENOMIC DNA]</scope>
</reference>
<feature type="non-terminal residue" evidence="3">
    <location>
        <position position="101"/>
    </location>
</feature>
<evidence type="ECO:0000259" key="2">
    <source>
        <dbReference type="PROSITE" id="PS50222"/>
    </source>
</evidence>
<evidence type="ECO:0000256" key="1">
    <source>
        <dbReference type="ARBA" id="ARBA00022837"/>
    </source>
</evidence>
<feature type="domain" description="EF-hand" evidence="2">
    <location>
        <begin position="65"/>
        <end position="96"/>
    </location>
</feature>
<keyword evidence="4" id="KW-1185">Reference proteome</keyword>
<name>A0ABN9RPJ3_9DINO</name>
<dbReference type="InterPro" id="IPR002048">
    <property type="entry name" value="EF_hand_dom"/>
</dbReference>
<comment type="caution">
    <text evidence="3">The sequence shown here is derived from an EMBL/GenBank/DDBJ whole genome shotgun (WGS) entry which is preliminary data.</text>
</comment>
<organism evidence="3 4">
    <name type="scientific">Prorocentrum cordatum</name>
    <dbReference type="NCBI Taxonomy" id="2364126"/>
    <lineage>
        <taxon>Eukaryota</taxon>
        <taxon>Sar</taxon>
        <taxon>Alveolata</taxon>
        <taxon>Dinophyceae</taxon>
        <taxon>Prorocentrales</taxon>
        <taxon>Prorocentraceae</taxon>
        <taxon>Prorocentrum</taxon>
    </lineage>
</organism>
<protein>
    <recommendedName>
        <fullName evidence="2">EF-hand domain-containing protein</fullName>
    </recommendedName>
</protein>
<evidence type="ECO:0000313" key="4">
    <source>
        <dbReference type="Proteomes" id="UP001189429"/>
    </source>
</evidence>
<dbReference type="Proteomes" id="UP001189429">
    <property type="component" value="Unassembled WGS sequence"/>
</dbReference>
<dbReference type="SUPFAM" id="SSF47473">
    <property type="entry name" value="EF-hand"/>
    <property type="match status" value="1"/>
</dbReference>
<dbReference type="InterPro" id="IPR011992">
    <property type="entry name" value="EF-hand-dom_pair"/>
</dbReference>
<gene>
    <name evidence="3" type="ORF">PCOR1329_LOCUS22231</name>
</gene>
<feature type="non-terminal residue" evidence="3">
    <location>
        <position position="1"/>
    </location>
</feature>
<sequence>SRPRPPQLLACAAVARLGGPVGPAARGCGPGEMAVPTALPQIQKRRLQITKDVVPPGLRSLDYWQIMDYWKVFDKNGDGMMDKNEFFFLVNRMNPDPVERS</sequence>
<evidence type="ECO:0000313" key="3">
    <source>
        <dbReference type="EMBL" id="CAK0820615.1"/>
    </source>
</evidence>
<accession>A0ABN9RPJ3</accession>
<dbReference type="PROSITE" id="PS00018">
    <property type="entry name" value="EF_HAND_1"/>
    <property type="match status" value="1"/>
</dbReference>
<dbReference type="PROSITE" id="PS50222">
    <property type="entry name" value="EF_HAND_2"/>
    <property type="match status" value="1"/>
</dbReference>
<dbReference type="EMBL" id="CAUYUJ010007403">
    <property type="protein sequence ID" value="CAK0820615.1"/>
    <property type="molecule type" value="Genomic_DNA"/>
</dbReference>
<keyword evidence="1" id="KW-0106">Calcium</keyword>